<feature type="repeat" description="ANK" evidence="3">
    <location>
        <begin position="389"/>
        <end position="421"/>
    </location>
</feature>
<dbReference type="PANTHER" id="PTHR24161">
    <property type="entry name" value="ANK_REP_REGION DOMAIN-CONTAINING PROTEIN-RELATED"/>
    <property type="match status" value="1"/>
</dbReference>
<protein>
    <submittedName>
        <fullName evidence="4">Ankyrin repeat protein</fullName>
    </submittedName>
    <submittedName>
        <fullName evidence="5">Serine/threonine-protein phosphatase 6 regulatory ankyrin repeat subunit B</fullName>
    </submittedName>
</protein>
<dbReference type="EMBL" id="ANPB02000008">
    <property type="protein sequence ID" value="KAF4478462.1"/>
    <property type="molecule type" value="Genomic_DNA"/>
</dbReference>
<proteinExistence type="predicted"/>
<evidence type="ECO:0000313" key="5">
    <source>
        <dbReference type="EMBL" id="KAF4478462.1"/>
    </source>
</evidence>
<dbReference type="SUPFAM" id="SSF48403">
    <property type="entry name" value="Ankyrin repeat"/>
    <property type="match status" value="1"/>
</dbReference>
<evidence type="ECO:0000256" key="2">
    <source>
        <dbReference type="ARBA" id="ARBA00023043"/>
    </source>
</evidence>
<dbReference type="AlphaFoldDB" id="L2FCD5"/>
<dbReference type="Gene3D" id="1.25.40.20">
    <property type="entry name" value="Ankyrin repeat-containing domain"/>
    <property type="match status" value="3"/>
</dbReference>
<dbReference type="PROSITE" id="PS50088">
    <property type="entry name" value="ANK_REPEAT"/>
    <property type="match status" value="9"/>
</dbReference>
<reference evidence="4" key="1">
    <citation type="submission" date="2012-08" db="EMBL/GenBank/DDBJ databases">
        <title>Genome analysis of Colletotrichum orbiculare and Colletotrichum fructicola.</title>
        <authorList>
            <person name="Gan P.H.P."/>
            <person name="Ikeda K."/>
            <person name="Irieda H."/>
            <person name="Narusaka M."/>
            <person name="O'Connell R.J."/>
            <person name="Narusaka Y."/>
            <person name="Takano Y."/>
            <person name="Kubo Y."/>
            <person name="Shirasu K."/>
        </authorList>
    </citation>
    <scope>NUCLEOTIDE SEQUENCE</scope>
    <source>
        <strain evidence="4">Nara gc5</strain>
    </source>
</reference>
<dbReference type="Proteomes" id="UP000011096">
    <property type="component" value="Unassembled WGS sequence"/>
</dbReference>
<dbReference type="SMART" id="SM00248">
    <property type="entry name" value="ANK"/>
    <property type="match status" value="11"/>
</dbReference>
<feature type="repeat" description="ANK" evidence="3">
    <location>
        <begin position="591"/>
        <end position="623"/>
    </location>
</feature>
<keyword evidence="2 3" id="KW-0040">ANK repeat</keyword>
<reference evidence="5 6" key="3">
    <citation type="submission" date="2020-04" db="EMBL/GenBank/DDBJ databases">
        <title>Genome sequencing and assembly of multiple isolates from the Colletotrichum gloeosporioides species complex.</title>
        <authorList>
            <person name="Gan P."/>
            <person name="Shirasu K."/>
        </authorList>
    </citation>
    <scope>NUCLEOTIDE SEQUENCE [LARGE SCALE GENOMIC DNA]</scope>
    <source>
        <strain evidence="5 6">Nara gc5</strain>
    </source>
</reference>
<dbReference type="PANTHER" id="PTHR24161:SF121">
    <property type="entry name" value="M-PHASE PHOSPHOPROTEIN 8"/>
    <property type="match status" value="1"/>
</dbReference>
<feature type="repeat" description="ANK" evidence="3">
    <location>
        <begin position="356"/>
        <end position="388"/>
    </location>
</feature>
<keyword evidence="1" id="KW-0677">Repeat</keyword>
<dbReference type="STRING" id="1213859.L2FCD5"/>
<feature type="repeat" description="ANK" evidence="3">
    <location>
        <begin position="455"/>
        <end position="488"/>
    </location>
</feature>
<sequence>MSHLPYQIRRNRNLRKEVEDWVIDHADGMFLLAQVYLDGLEELTNSNDADGVRDSTREMLETYHTQHTHYCDFLERLSSRIQSHGGYTDARRALTLVAISSQQLTTIELQYVLSTSFMKSSEGDWPEINDILLACAGLLEINDWRNTISLSHDFVRDFLQENLGADLATGKADLAALCIDYVSSGAFDTGPCSNEDDFKERLQSHPFYSYAATNWGSYAYKGLIRTSRVVDFLSSESAAQAAGQALMMSELPIEYAPKSISGLHLAAIFKLYDAAELLLRNSTADPRTSHHFTPLMYAAGQGFLSLASLFISAGADVNAKDIQGRTSLHLVAMNGHHNLVNRLVSLGADINAIDDRGLSPLHMAAEETDYETASLLVRLGATVNCKDYMGWTPLLRATMNGCSRTVELLLRSGASIKDADINSVGLLSIAAIQGQSSILSTLLKKGADVDARDKQGWTPLLHAAANRHNSSVVSTLLEWGADIQAKEEDGWDPLLIATSMGHEAVVQRLLRHGADIKSTVKGGYTPLLIAAYRGYESIVYSLCEFSSPQDREAREQFGQTPLLVAIRHGHEDVVETLLDWDSDIEAKEDNFGQTPLLMAVRLGDEEIAHMLLDEGADIEAVRADGKDAVQIASTLERKEIYDLLTKELSTRH</sequence>
<accession>L2FCD5</accession>
<feature type="repeat" description="ANK" evidence="3">
    <location>
        <begin position="557"/>
        <end position="589"/>
    </location>
</feature>
<evidence type="ECO:0000313" key="6">
    <source>
        <dbReference type="Proteomes" id="UP000011096"/>
    </source>
</evidence>
<dbReference type="Pfam" id="PF00023">
    <property type="entry name" value="Ank"/>
    <property type="match status" value="1"/>
</dbReference>
<name>L2FCD5_COLFN</name>
<dbReference type="OrthoDB" id="5243463at2759"/>
<reference evidence="5 6" key="2">
    <citation type="submission" date="2012-08" db="EMBL/GenBank/DDBJ databases">
        <authorList>
            <person name="Gan P.H.P."/>
            <person name="Ikeda K."/>
            <person name="Irieda H."/>
            <person name="Narusaka M."/>
            <person name="O'Connell R.J."/>
            <person name="Narusaka Y."/>
            <person name="Takano Y."/>
            <person name="Kubo Y."/>
            <person name="Shirasu K."/>
        </authorList>
    </citation>
    <scope>NUCLEOTIDE SEQUENCE [LARGE SCALE GENOMIC DNA]</scope>
    <source>
        <strain evidence="5 6">Nara gc5</strain>
    </source>
</reference>
<dbReference type="InterPro" id="IPR036770">
    <property type="entry name" value="Ankyrin_rpt-contain_sf"/>
</dbReference>
<feature type="repeat" description="ANK" evidence="3">
    <location>
        <begin position="323"/>
        <end position="355"/>
    </location>
</feature>
<dbReference type="Pfam" id="PF12796">
    <property type="entry name" value="Ank_2"/>
    <property type="match status" value="4"/>
</dbReference>
<dbReference type="GO" id="GO:0019706">
    <property type="term" value="F:protein-cysteine S-palmitoyltransferase activity"/>
    <property type="evidence" value="ECO:0007669"/>
    <property type="project" value="UniProtKB-EC"/>
</dbReference>
<dbReference type="InterPro" id="IPR002110">
    <property type="entry name" value="Ankyrin_rpt"/>
</dbReference>
<feature type="repeat" description="ANK" evidence="3">
    <location>
        <begin position="290"/>
        <end position="322"/>
    </location>
</feature>
<evidence type="ECO:0000256" key="3">
    <source>
        <dbReference type="PROSITE-ProRule" id="PRU00023"/>
    </source>
</evidence>
<feature type="repeat" description="ANK" evidence="3">
    <location>
        <begin position="489"/>
        <end position="521"/>
    </location>
</feature>
<dbReference type="HOGENOM" id="CLU_000288_34_14_1"/>
<evidence type="ECO:0000313" key="4">
    <source>
        <dbReference type="EMBL" id="ELA24017.1"/>
    </source>
</evidence>
<dbReference type="EMBL" id="KB021311">
    <property type="protein sequence ID" value="ELA24017.1"/>
    <property type="molecule type" value="Genomic_DNA"/>
</dbReference>
<organism evidence="4">
    <name type="scientific">Colletotrichum fructicola (strain Nara gc5)</name>
    <name type="common">Anthracnose fungus</name>
    <name type="synonym">Colletotrichum gloeosporioides (strain Nara gc5)</name>
    <dbReference type="NCBI Taxonomy" id="1213859"/>
    <lineage>
        <taxon>Eukaryota</taxon>
        <taxon>Fungi</taxon>
        <taxon>Dikarya</taxon>
        <taxon>Ascomycota</taxon>
        <taxon>Pezizomycotina</taxon>
        <taxon>Sordariomycetes</taxon>
        <taxon>Hypocreomycetidae</taxon>
        <taxon>Glomerellales</taxon>
        <taxon>Glomerellaceae</taxon>
        <taxon>Colletotrichum</taxon>
        <taxon>Colletotrichum gloeosporioides species complex</taxon>
    </lineage>
</organism>
<feature type="repeat" description="ANK" evidence="3">
    <location>
        <begin position="422"/>
        <end position="454"/>
    </location>
</feature>
<dbReference type="PROSITE" id="PS50297">
    <property type="entry name" value="ANK_REP_REGION"/>
    <property type="match status" value="9"/>
</dbReference>
<dbReference type="PRINTS" id="PR01415">
    <property type="entry name" value="ANKYRIN"/>
</dbReference>
<keyword evidence="6" id="KW-1185">Reference proteome</keyword>
<gene>
    <name evidence="4" type="ORF">CGGC5_14423</name>
    <name evidence="5" type="ORF">CGGC5_v014174</name>
</gene>
<dbReference type="InParanoid" id="L2FCD5"/>
<evidence type="ECO:0000256" key="1">
    <source>
        <dbReference type="ARBA" id="ARBA00022737"/>
    </source>
</evidence>